<evidence type="ECO:0000313" key="3">
    <source>
        <dbReference type="Proteomes" id="UP000538666"/>
    </source>
</evidence>
<name>A0A841JWX5_9BACT</name>
<reference evidence="2 3" key="1">
    <citation type="submission" date="2020-08" db="EMBL/GenBank/DDBJ databases">
        <title>Genomic Encyclopedia of Type Strains, Phase IV (KMG-IV): sequencing the most valuable type-strain genomes for metagenomic binning, comparative biology and taxonomic classification.</title>
        <authorList>
            <person name="Goeker M."/>
        </authorList>
    </citation>
    <scope>NUCLEOTIDE SEQUENCE [LARGE SCALE GENOMIC DNA]</scope>
    <source>
        <strain evidence="2 3">DSM 103733</strain>
    </source>
</reference>
<comment type="caution">
    <text evidence="2">The sequence shown here is derived from an EMBL/GenBank/DDBJ whole genome shotgun (WGS) entry which is preliminary data.</text>
</comment>
<dbReference type="Proteomes" id="UP000538666">
    <property type="component" value="Unassembled WGS sequence"/>
</dbReference>
<dbReference type="AlphaFoldDB" id="A0A841JWX5"/>
<gene>
    <name evidence="2" type="ORF">HNQ77_003816</name>
</gene>
<sequence length="123" mass="13360">MQSDLSTLPRPDQRSHTGRPSLFPTHAMLPFSSQALPGFDGHALPRVNIHDCPGTEPSSIAALIGNEIHGPCLVRSGCEGPGETGPTSYPPNRAYFIGLHRKRVTSAQLLKSRPFARPYFSLN</sequence>
<evidence type="ECO:0000313" key="2">
    <source>
        <dbReference type="EMBL" id="MBB6145846.1"/>
    </source>
</evidence>
<evidence type="ECO:0000256" key="1">
    <source>
        <dbReference type="SAM" id="MobiDB-lite"/>
    </source>
</evidence>
<keyword evidence="3" id="KW-1185">Reference proteome</keyword>
<dbReference type="EMBL" id="JACHEK010000008">
    <property type="protein sequence ID" value="MBB6145846.1"/>
    <property type="molecule type" value="Genomic_DNA"/>
</dbReference>
<accession>A0A841JWX5</accession>
<feature type="region of interest" description="Disordered" evidence="1">
    <location>
        <begin position="1"/>
        <end position="24"/>
    </location>
</feature>
<organism evidence="2 3">
    <name type="scientific">Silvibacterium bohemicum</name>
    <dbReference type="NCBI Taxonomy" id="1577686"/>
    <lineage>
        <taxon>Bacteria</taxon>
        <taxon>Pseudomonadati</taxon>
        <taxon>Acidobacteriota</taxon>
        <taxon>Terriglobia</taxon>
        <taxon>Terriglobales</taxon>
        <taxon>Acidobacteriaceae</taxon>
        <taxon>Silvibacterium</taxon>
    </lineage>
</organism>
<proteinExistence type="predicted"/>
<protein>
    <submittedName>
        <fullName evidence="2">Uncharacterized protein</fullName>
    </submittedName>
</protein>